<dbReference type="AlphaFoldDB" id="D8M3Q6"/>
<accession>D8M3Q6</accession>
<keyword evidence="2" id="KW-1185">Reference proteome</keyword>
<dbReference type="Gene3D" id="2.40.50.140">
    <property type="entry name" value="Nucleic acid-binding proteins"/>
    <property type="match status" value="1"/>
</dbReference>
<dbReference type="RefSeq" id="XP_012896577.1">
    <property type="nucleotide sequence ID" value="XM_013041123.1"/>
</dbReference>
<organism evidence="1">
    <name type="scientific">Blastocystis hominis</name>
    <dbReference type="NCBI Taxonomy" id="12968"/>
    <lineage>
        <taxon>Eukaryota</taxon>
        <taxon>Sar</taxon>
        <taxon>Stramenopiles</taxon>
        <taxon>Bigyra</taxon>
        <taxon>Opalozoa</taxon>
        <taxon>Opalinata</taxon>
        <taxon>Blastocystidae</taxon>
        <taxon>Blastocystis</taxon>
    </lineage>
</organism>
<dbReference type="GeneID" id="24919796"/>
<sequence length="136" mass="15749">MRSPRSRLSEEEERQYEQSMRELTPDYCPFAADDLPKDIQLGRVHWKRSTSGRIHVQEPINGVRDIFFHLRDCELKPGEEIQLGDQVMFELALFEGRLCAVHVKKMATKVIPSPDFSRRVMKHSEEAGPKVDSLVL</sequence>
<dbReference type="InterPro" id="IPR012340">
    <property type="entry name" value="NA-bd_OB-fold"/>
</dbReference>
<name>D8M3Q6_BLAHO</name>
<evidence type="ECO:0000313" key="1">
    <source>
        <dbReference type="EMBL" id="CBK22529.2"/>
    </source>
</evidence>
<evidence type="ECO:0000313" key="2">
    <source>
        <dbReference type="Proteomes" id="UP000008312"/>
    </source>
</evidence>
<proteinExistence type="predicted"/>
<gene>
    <name evidence="1" type="ORF">GSBLH_T00002643001</name>
</gene>
<dbReference type="EMBL" id="FN668650">
    <property type="protein sequence ID" value="CBK22529.2"/>
    <property type="molecule type" value="Genomic_DNA"/>
</dbReference>
<reference evidence="1" key="1">
    <citation type="submission" date="2010-02" db="EMBL/GenBank/DDBJ databases">
        <title>Sequencing and annotation of the Blastocystis hominis genome.</title>
        <authorList>
            <person name="Wincker P."/>
        </authorList>
    </citation>
    <scope>NUCLEOTIDE SEQUENCE</scope>
    <source>
        <strain evidence="1">Singapore isolate B</strain>
    </source>
</reference>
<dbReference type="InParanoid" id="D8M3Q6"/>
<evidence type="ECO:0008006" key="3">
    <source>
        <dbReference type="Google" id="ProtNLM"/>
    </source>
</evidence>
<dbReference type="Proteomes" id="UP000008312">
    <property type="component" value="Unassembled WGS sequence"/>
</dbReference>
<dbReference type="OrthoDB" id="10437110at2759"/>
<protein>
    <recommendedName>
        <fullName evidence="3">CSD domain-containing protein</fullName>
    </recommendedName>
</protein>